<gene>
    <name evidence="2" type="ORF">BBK82_47000</name>
</gene>
<accession>A0A1B2HXB0</accession>
<evidence type="ECO:0000256" key="1">
    <source>
        <dbReference type="SAM" id="MobiDB-lite"/>
    </source>
</evidence>
<reference evidence="2 3" key="1">
    <citation type="submission" date="2016-07" db="EMBL/GenBank/DDBJ databases">
        <title>Complete genome sequence of the Lentzea guizhouensis DHS C013.</title>
        <authorList>
            <person name="Cao C."/>
        </authorList>
    </citation>
    <scope>NUCLEOTIDE SEQUENCE [LARGE SCALE GENOMIC DNA]</scope>
    <source>
        <strain evidence="2 3">DHS C013</strain>
    </source>
</reference>
<evidence type="ECO:0000313" key="2">
    <source>
        <dbReference type="EMBL" id="ANZ42352.1"/>
    </source>
</evidence>
<organism evidence="2 3">
    <name type="scientific">Lentzea guizhouensis</name>
    <dbReference type="NCBI Taxonomy" id="1586287"/>
    <lineage>
        <taxon>Bacteria</taxon>
        <taxon>Bacillati</taxon>
        <taxon>Actinomycetota</taxon>
        <taxon>Actinomycetes</taxon>
        <taxon>Pseudonocardiales</taxon>
        <taxon>Pseudonocardiaceae</taxon>
        <taxon>Lentzea</taxon>
    </lineage>
</organism>
<feature type="compositionally biased region" description="Low complexity" evidence="1">
    <location>
        <begin position="363"/>
        <end position="399"/>
    </location>
</feature>
<dbReference type="Gene3D" id="1.25.40.10">
    <property type="entry name" value="Tetratricopeptide repeat domain"/>
    <property type="match status" value="1"/>
</dbReference>
<keyword evidence="3" id="KW-1185">Reference proteome</keyword>
<evidence type="ECO:0008006" key="4">
    <source>
        <dbReference type="Google" id="ProtNLM"/>
    </source>
</evidence>
<dbReference type="EMBL" id="CP016793">
    <property type="protein sequence ID" value="ANZ42352.1"/>
    <property type="molecule type" value="Genomic_DNA"/>
</dbReference>
<evidence type="ECO:0000313" key="3">
    <source>
        <dbReference type="Proteomes" id="UP000093053"/>
    </source>
</evidence>
<dbReference type="KEGG" id="led:BBK82_47000"/>
<protein>
    <recommendedName>
        <fullName evidence="4">MalT-like TPR region domain-containing protein</fullName>
    </recommendedName>
</protein>
<dbReference type="InterPro" id="IPR011990">
    <property type="entry name" value="TPR-like_helical_dom_sf"/>
</dbReference>
<dbReference type="Proteomes" id="UP000093053">
    <property type="component" value="Chromosome"/>
</dbReference>
<dbReference type="SUPFAM" id="SSF48452">
    <property type="entry name" value="TPR-like"/>
    <property type="match status" value="1"/>
</dbReference>
<proteinExistence type="predicted"/>
<dbReference type="STRING" id="1586287.BBK82_47000"/>
<sequence length="399" mass="41894">MRLSLDLEDATAVAEAVRAAVPPPAGTTTAQRCLLGVVAEATLRGGGSADTAVGYARAALADTDAVTDWSMLSAATVLRVAGHPAEAMSVLDRAVEAFAHNGDSLARCRSLVQRALVHMSLGDLGRATQDASTAVRAVRDGGWSLPRAVVLLAWLSVQTGHLAKAGQLLDEVDAEQIRHRTPVYREYLRAAGWLAYLRDDVDHAVELMSACADEILATGLSDPGTLPTWTDIVHVLTLTGHDASGAVEEVDRLAKLWPSREAVAHSLLARGFATPGLAALDLLRLAAEGFAAVPSVVQQARAELQLGRRWLAAGRPAPPAGTCAPRSNWRCAPATGCSPTRPASCWSVPEGGCRRSRAGTDWPCSRRASAGSSSWPRPGRRTGPSPTTSSSRCGPSRCT</sequence>
<dbReference type="AlphaFoldDB" id="A0A1B2HXB0"/>
<feature type="region of interest" description="Disordered" evidence="1">
    <location>
        <begin position="356"/>
        <end position="399"/>
    </location>
</feature>
<name>A0A1B2HXB0_9PSEU</name>